<comment type="subcellular location">
    <subcellularLocation>
        <location evidence="10">Cell inner membrane</location>
        <topology evidence="10">Multi-pass membrane protein</topology>
    </subcellularLocation>
    <subcellularLocation>
        <location evidence="1">Cell membrane</location>
        <topology evidence="1">Multi-pass membrane protein</topology>
    </subcellularLocation>
</comment>
<dbReference type="GO" id="GO:0005886">
    <property type="term" value="C:plasma membrane"/>
    <property type="evidence" value="ECO:0007669"/>
    <property type="project" value="UniProtKB-SubCell"/>
</dbReference>
<feature type="transmembrane region" description="Helical" evidence="10">
    <location>
        <begin position="378"/>
        <end position="396"/>
    </location>
</feature>
<keyword evidence="5 10" id="KW-0573">Peptidoglycan synthesis</keyword>
<feature type="transmembrane region" description="Helical" evidence="10">
    <location>
        <begin position="305"/>
        <end position="324"/>
    </location>
</feature>
<evidence type="ECO:0000256" key="4">
    <source>
        <dbReference type="ARBA" id="ARBA00022960"/>
    </source>
</evidence>
<evidence type="ECO:0000256" key="6">
    <source>
        <dbReference type="ARBA" id="ARBA00022989"/>
    </source>
</evidence>
<dbReference type="PANTHER" id="PTHR47019:SF1">
    <property type="entry name" value="LIPID II FLIPPASE MURJ"/>
    <property type="match status" value="1"/>
</dbReference>
<feature type="transmembrane region" description="Helical" evidence="10">
    <location>
        <begin position="129"/>
        <end position="147"/>
    </location>
</feature>
<dbReference type="AlphaFoldDB" id="A0A4R8GBQ2"/>
<evidence type="ECO:0000256" key="7">
    <source>
        <dbReference type="ARBA" id="ARBA00023136"/>
    </source>
</evidence>
<evidence type="ECO:0000256" key="9">
    <source>
        <dbReference type="ARBA" id="ARBA00061532"/>
    </source>
</evidence>
<dbReference type="PIRSF" id="PIRSF002869">
    <property type="entry name" value="MviN"/>
    <property type="match status" value="1"/>
</dbReference>
<keyword evidence="4 10" id="KW-0133">Cell shape</keyword>
<sequence length="501" mass="50944">MLGKLGTVSGLTLLSRIFGFLRDVVLAAALGAGPVADAFMLAFRLPNHFRALLAEGAFNAAFLPGYAALSASGGPARRFGAEVLGWLLLANLVLLAVALTQTGWVLSLLAPGLGAEDPTRALAITLTRITFPYLLCMSVVAYLGALLNSRDRFAATAAAPILLNLCMLATLWAAPLFPGVAQAAAVGVTLSGVAQVVLLAVAATRAGIALSVAPPRLSSETRTFFRRLGPAMLAAGALQISVLADTVLATFLPAGSLSTLYYADRLYQLPIGLIGVALGTVLLPDIGRRAGLGDADGMRRALDRAAMVCLATGLPMAVLMALLGDWAVEALFRRGAFDAEAARASATILAAYALGLVPALSVRSLVAGFHGRGDTRTPLTALMLAAIPNLGLKLALAPVLGAAGLALATSAGMAVYAGLLWVLSRRRGHASALPRGRVAGLLATTAVMAAAVLALKAPLRAAAEAALPGGALAAALIALGLVGLPIQAAGSLLFLRGWRPA</sequence>
<dbReference type="PRINTS" id="PR01806">
    <property type="entry name" value="VIRFACTRMVIN"/>
</dbReference>
<dbReference type="HAMAP" id="MF_02078">
    <property type="entry name" value="MurJ_MviN"/>
    <property type="match status" value="1"/>
</dbReference>
<evidence type="ECO:0000313" key="13">
    <source>
        <dbReference type="Proteomes" id="UP000295484"/>
    </source>
</evidence>
<evidence type="ECO:0000256" key="1">
    <source>
        <dbReference type="ARBA" id="ARBA00004651"/>
    </source>
</evidence>
<evidence type="ECO:0000256" key="5">
    <source>
        <dbReference type="ARBA" id="ARBA00022984"/>
    </source>
</evidence>
<feature type="transmembrane region" description="Helical" evidence="10">
    <location>
        <begin position="231"/>
        <end position="254"/>
    </location>
</feature>
<feature type="transmembrane region" description="Helical" evidence="10">
    <location>
        <begin position="83"/>
        <end position="109"/>
    </location>
</feature>
<dbReference type="GO" id="GO:0008360">
    <property type="term" value="P:regulation of cell shape"/>
    <property type="evidence" value="ECO:0007669"/>
    <property type="project" value="UniProtKB-UniRule"/>
</dbReference>
<dbReference type="GO" id="GO:0034204">
    <property type="term" value="P:lipid translocation"/>
    <property type="evidence" value="ECO:0007669"/>
    <property type="project" value="TreeGrafter"/>
</dbReference>
<feature type="transmembrane region" description="Helical" evidence="10">
    <location>
        <begin position="402"/>
        <end position="424"/>
    </location>
</feature>
<dbReference type="InterPro" id="IPR004268">
    <property type="entry name" value="MurJ"/>
</dbReference>
<feature type="transmembrane region" description="Helical" evidence="10">
    <location>
        <begin position="344"/>
        <end position="366"/>
    </location>
</feature>
<evidence type="ECO:0000256" key="8">
    <source>
        <dbReference type="ARBA" id="ARBA00060041"/>
    </source>
</evidence>
<comment type="caution">
    <text evidence="12">The sequence shown here is derived from an EMBL/GenBank/DDBJ whole genome shotgun (WGS) entry which is preliminary data.</text>
</comment>
<dbReference type="RefSeq" id="WP_134076962.1">
    <property type="nucleotide sequence ID" value="NZ_SOEB01000002.1"/>
</dbReference>
<proteinExistence type="inferred from homology"/>
<dbReference type="Proteomes" id="UP000295484">
    <property type="component" value="Unassembled WGS sequence"/>
</dbReference>
<keyword evidence="3 10" id="KW-0812">Transmembrane</keyword>
<feature type="transmembrane region" description="Helical" evidence="10">
    <location>
        <begin position="180"/>
        <end position="210"/>
    </location>
</feature>
<evidence type="ECO:0000256" key="11">
    <source>
        <dbReference type="PIRNR" id="PIRNR002869"/>
    </source>
</evidence>
<dbReference type="NCBIfam" id="TIGR01695">
    <property type="entry name" value="murJ_mviN"/>
    <property type="match status" value="1"/>
</dbReference>
<organism evidence="12 13">
    <name type="scientific">Rhodovulum visakhapatnamense</name>
    <dbReference type="NCBI Taxonomy" id="364297"/>
    <lineage>
        <taxon>Bacteria</taxon>
        <taxon>Pseudomonadati</taxon>
        <taxon>Pseudomonadota</taxon>
        <taxon>Alphaproteobacteria</taxon>
        <taxon>Rhodobacterales</taxon>
        <taxon>Paracoccaceae</taxon>
        <taxon>Rhodovulum</taxon>
    </lineage>
</organism>
<dbReference type="UniPathway" id="UPA00219"/>
<evidence type="ECO:0000256" key="2">
    <source>
        <dbReference type="ARBA" id="ARBA00022475"/>
    </source>
</evidence>
<feature type="transmembrane region" description="Helical" evidence="10">
    <location>
        <begin position="51"/>
        <end position="71"/>
    </location>
</feature>
<comment type="function">
    <text evidence="8 10 11">Involved in peptidoglycan biosynthesis. Transports lipid-linked peptidoglycan precursors from the inner to the outer leaflet of the cytoplasmic membrane.</text>
</comment>
<dbReference type="CDD" id="cd13123">
    <property type="entry name" value="MATE_MurJ_like"/>
    <property type="match status" value="1"/>
</dbReference>
<dbReference type="GO" id="GO:0009252">
    <property type="term" value="P:peptidoglycan biosynthetic process"/>
    <property type="evidence" value="ECO:0007669"/>
    <property type="project" value="UniProtKB-UniRule"/>
</dbReference>
<accession>A0A4R8GBQ2</accession>
<dbReference type="InterPro" id="IPR051050">
    <property type="entry name" value="Lipid_II_flippase_MurJ/MviN"/>
</dbReference>
<comment type="pathway">
    <text evidence="10">Cell wall biogenesis; peptidoglycan biosynthesis.</text>
</comment>
<evidence type="ECO:0000256" key="10">
    <source>
        <dbReference type="HAMAP-Rule" id="MF_02078"/>
    </source>
</evidence>
<dbReference type="GO" id="GO:0015648">
    <property type="term" value="F:lipid-linked peptidoglycan transporter activity"/>
    <property type="evidence" value="ECO:0007669"/>
    <property type="project" value="UniProtKB-UniRule"/>
</dbReference>
<name>A0A4R8GBQ2_9RHOB</name>
<gene>
    <name evidence="10" type="primary">murJ</name>
    <name evidence="12" type="ORF">EV657_1024</name>
</gene>
<protein>
    <recommendedName>
        <fullName evidence="10">Probable lipid II flippase MurJ</fullName>
    </recommendedName>
</protein>
<dbReference type="PANTHER" id="PTHR47019">
    <property type="entry name" value="LIPID II FLIPPASE MURJ"/>
    <property type="match status" value="1"/>
</dbReference>
<keyword evidence="2 10" id="KW-1003">Cell membrane</keyword>
<reference evidence="12 13" key="1">
    <citation type="submission" date="2019-03" db="EMBL/GenBank/DDBJ databases">
        <title>Genomic Encyclopedia of Type Strains, Phase IV (KMG-IV): sequencing the most valuable type-strain genomes for metagenomic binning, comparative biology and taxonomic classification.</title>
        <authorList>
            <person name="Goeker M."/>
        </authorList>
    </citation>
    <scope>NUCLEOTIDE SEQUENCE [LARGE SCALE GENOMIC DNA]</scope>
    <source>
        <strain evidence="12 13">JA181</strain>
    </source>
</reference>
<keyword evidence="7 10" id="KW-0472">Membrane</keyword>
<comment type="similarity">
    <text evidence="9 10 11">Belongs to the MurJ/MviN family.</text>
</comment>
<feature type="transmembrane region" description="Helical" evidence="10">
    <location>
        <begin position="154"/>
        <end position="174"/>
    </location>
</feature>
<keyword evidence="10 11" id="KW-0961">Cell wall biogenesis/degradation</keyword>
<dbReference type="Pfam" id="PF03023">
    <property type="entry name" value="MurJ"/>
    <property type="match status" value="1"/>
</dbReference>
<keyword evidence="10" id="KW-0997">Cell inner membrane</keyword>
<evidence type="ECO:0000313" key="12">
    <source>
        <dbReference type="EMBL" id="TDX33130.1"/>
    </source>
</evidence>
<feature type="transmembrane region" description="Helical" evidence="10">
    <location>
        <begin position="436"/>
        <end position="459"/>
    </location>
</feature>
<dbReference type="GO" id="GO:0071555">
    <property type="term" value="P:cell wall organization"/>
    <property type="evidence" value="ECO:0007669"/>
    <property type="project" value="UniProtKB-UniRule"/>
</dbReference>
<dbReference type="EMBL" id="SOEB01000002">
    <property type="protein sequence ID" value="TDX33130.1"/>
    <property type="molecule type" value="Genomic_DNA"/>
</dbReference>
<feature type="transmembrane region" description="Helical" evidence="10">
    <location>
        <begin position="471"/>
        <end position="495"/>
    </location>
</feature>
<keyword evidence="10 11" id="KW-0813">Transport</keyword>
<evidence type="ECO:0000256" key="3">
    <source>
        <dbReference type="ARBA" id="ARBA00022692"/>
    </source>
</evidence>
<feature type="transmembrane region" description="Helical" evidence="10">
    <location>
        <begin position="266"/>
        <end position="284"/>
    </location>
</feature>
<keyword evidence="6 10" id="KW-1133">Transmembrane helix</keyword>